<evidence type="ECO:0000313" key="3">
    <source>
        <dbReference type="Proteomes" id="UP000198925"/>
    </source>
</evidence>
<name>A0A1G7EAH2_9PROT</name>
<protein>
    <recommendedName>
        <fullName evidence="1">Integrase DNA-binding domain-containing protein</fullName>
    </recommendedName>
</protein>
<keyword evidence="3" id="KW-1185">Reference proteome</keyword>
<dbReference type="InterPro" id="IPR038488">
    <property type="entry name" value="Integrase_DNA-bd_sf"/>
</dbReference>
<feature type="domain" description="Integrase DNA-binding" evidence="1">
    <location>
        <begin position="6"/>
        <end position="99"/>
    </location>
</feature>
<dbReference type="EMBL" id="FMZX01000067">
    <property type="protein sequence ID" value="SDE60456.1"/>
    <property type="molecule type" value="Genomic_DNA"/>
</dbReference>
<dbReference type="Gene3D" id="3.30.160.390">
    <property type="entry name" value="Integrase, DNA-binding domain"/>
    <property type="match status" value="1"/>
</dbReference>
<reference evidence="2 3" key="1">
    <citation type="submission" date="2016-10" db="EMBL/GenBank/DDBJ databases">
        <authorList>
            <person name="de Groot N.N."/>
        </authorList>
    </citation>
    <scope>NUCLEOTIDE SEQUENCE [LARGE SCALE GENOMIC DNA]</scope>
    <source>
        <strain evidence="2 3">CPCC 100156</strain>
    </source>
</reference>
<dbReference type="Proteomes" id="UP000198925">
    <property type="component" value="Unassembled WGS sequence"/>
</dbReference>
<proteinExistence type="predicted"/>
<evidence type="ECO:0000313" key="2">
    <source>
        <dbReference type="EMBL" id="SDE60456.1"/>
    </source>
</evidence>
<dbReference type="AlphaFoldDB" id="A0A1G7EAH2"/>
<gene>
    <name evidence="2" type="ORF">SAMN04487779_10672</name>
</gene>
<dbReference type="RefSeq" id="WP_090665437.1">
    <property type="nucleotide sequence ID" value="NZ_FMZX01000067.1"/>
</dbReference>
<sequence>MTAQRLTERALNALTPGTTLWDYEVRGLGARRRGEDGRVFFVFKYRSPVERDSTGRGRQRYLTIGPWGRGDWGIDDARKAATAHRDALRLGRDPAAERDHRKAMPTVAELCDAYLEPIPVGHVAR</sequence>
<dbReference type="Pfam" id="PF13356">
    <property type="entry name" value="Arm-DNA-bind_3"/>
    <property type="match status" value="1"/>
</dbReference>
<accession>A0A1G7EAH2</accession>
<dbReference type="InterPro" id="IPR025166">
    <property type="entry name" value="Integrase_DNA_bind_dom"/>
</dbReference>
<evidence type="ECO:0000259" key="1">
    <source>
        <dbReference type="Pfam" id="PF13356"/>
    </source>
</evidence>
<organism evidence="2 3">
    <name type="scientific">Belnapia rosea</name>
    <dbReference type="NCBI Taxonomy" id="938405"/>
    <lineage>
        <taxon>Bacteria</taxon>
        <taxon>Pseudomonadati</taxon>
        <taxon>Pseudomonadota</taxon>
        <taxon>Alphaproteobacteria</taxon>
        <taxon>Acetobacterales</taxon>
        <taxon>Roseomonadaceae</taxon>
        <taxon>Belnapia</taxon>
    </lineage>
</organism>